<dbReference type="InterPro" id="IPR023801">
    <property type="entry name" value="His_deacetylse_dom"/>
</dbReference>
<organism evidence="3 4">
    <name type="scientific">Halanaerobium salsuginis</name>
    <dbReference type="NCBI Taxonomy" id="29563"/>
    <lineage>
        <taxon>Bacteria</taxon>
        <taxon>Bacillati</taxon>
        <taxon>Bacillota</taxon>
        <taxon>Clostridia</taxon>
        <taxon>Halanaerobiales</taxon>
        <taxon>Halanaerobiaceae</taxon>
        <taxon>Halanaerobium</taxon>
    </lineage>
</organism>
<dbReference type="PANTHER" id="PTHR10625:SF10">
    <property type="entry name" value="HISTONE DEACETYLASE HDAC1"/>
    <property type="match status" value="1"/>
</dbReference>
<accession>A0A1I4LP46</accession>
<sequence>MNKVPELKAKNKLGLIFFPAFDWEISPTHPERKERLLYTRDQVFEEGLLDINGIAEFNPDIAEPEDIVRANICIPTVADICTKSHLISAGAAMRAAELVLTDQVSKAFAIVRPPGHHAFRLVHGARGFCNINNEAVMVEAIRKHYPEIKIAFVDTDAHHADGTQEIFYHDPNILHISLHQDGRTLFPGSGFLNELGGPGAYAKTLNIPLPPGTTDQGILYAIKQFVLPVLHDFAPDLVINSAGQDNHYSDPLTNMNVSARGYAELNALLDPDLAILQGGYSIQSALPYINVGLILAMAGLDYSSVTEPDYQPDKLIQSKQITEKIKREIDQLQQIWQQRNQIDLEEVYGSLNNGYKREKRIFYDTDQILEEQQEALNYCPDCPGYLFIESQASRGGFRKKKIAALSIPRLICDSCYNEALAKFEELKTTARQKYDSLYLQDLKADQYLIHNF</sequence>
<dbReference type="Proteomes" id="UP000199006">
    <property type="component" value="Unassembled WGS sequence"/>
</dbReference>
<dbReference type="Gene3D" id="3.40.800.20">
    <property type="entry name" value="Histone deacetylase domain"/>
    <property type="match status" value="1"/>
</dbReference>
<gene>
    <name evidence="3" type="ORF">SAMN02983006_02373</name>
</gene>
<keyword evidence="4" id="KW-1185">Reference proteome</keyword>
<dbReference type="AlphaFoldDB" id="A0A1I4LP46"/>
<evidence type="ECO:0000313" key="3">
    <source>
        <dbReference type="EMBL" id="SFL92606.1"/>
    </source>
</evidence>
<dbReference type="RefSeq" id="WP_089862399.1">
    <property type="nucleotide sequence ID" value="NZ_FOTI01000042.1"/>
</dbReference>
<dbReference type="InterPro" id="IPR000286">
    <property type="entry name" value="HDACs"/>
</dbReference>
<dbReference type="Pfam" id="PF00850">
    <property type="entry name" value="Hist_deacetyl"/>
    <property type="match status" value="1"/>
</dbReference>
<dbReference type="STRING" id="29563.SAMN02983006_02373"/>
<evidence type="ECO:0000256" key="1">
    <source>
        <dbReference type="ARBA" id="ARBA00005947"/>
    </source>
</evidence>
<dbReference type="PANTHER" id="PTHR10625">
    <property type="entry name" value="HISTONE DEACETYLASE HDAC1-RELATED"/>
    <property type="match status" value="1"/>
</dbReference>
<protein>
    <submittedName>
        <fullName evidence="3">Acetoin utilization deacetylase AcuC</fullName>
    </submittedName>
</protein>
<feature type="domain" description="Histone deacetylase" evidence="2">
    <location>
        <begin position="84"/>
        <end position="284"/>
    </location>
</feature>
<dbReference type="GO" id="GO:0004407">
    <property type="term" value="F:histone deacetylase activity"/>
    <property type="evidence" value="ECO:0007669"/>
    <property type="project" value="TreeGrafter"/>
</dbReference>
<dbReference type="InterPro" id="IPR037138">
    <property type="entry name" value="His_deacetylse_dom_sf"/>
</dbReference>
<dbReference type="EMBL" id="FOTI01000042">
    <property type="protein sequence ID" value="SFL92606.1"/>
    <property type="molecule type" value="Genomic_DNA"/>
</dbReference>
<evidence type="ECO:0000259" key="2">
    <source>
        <dbReference type="Pfam" id="PF00850"/>
    </source>
</evidence>
<dbReference type="GO" id="GO:0040029">
    <property type="term" value="P:epigenetic regulation of gene expression"/>
    <property type="evidence" value="ECO:0007669"/>
    <property type="project" value="TreeGrafter"/>
</dbReference>
<evidence type="ECO:0000313" key="4">
    <source>
        <dbReference type="Proteomes" id="UP000199006"/>
    </source>
</evidence>
<name>A0A1I4LP46_9FIRM</name>
<dbReference type="PRINTS" id="PR01270">
    <property type="entry name" value="HDASUPER"/>
</dbReference>
<reference evidence="3 4" key="1">
    <citation type="submission" date="2016-10" db="EMBL/GenBank/DDBJ databases">
        <authorList>
            <person name="de Groot N.N."/>
        </authorList>
    </citation>
    <scope>NUCLEOTIDE SEQUENCE [LARGE SCALE GENOMIC DNA]</scope>
    <source>
        <strain evidence="3 4">ATCC 51327</strain>
    </source>
</reference>
<dbReference type="OrthoDB" id="9808367at2"/>
<proteinExistence type="inferred from homology"/>
<dbReference type="CDD" id="cd09992">
    <property type="entry name" value="HDAC_classII"/>
    <property type="match status" value="1"/>
</dbReference>
<comment type="similarity">
    <text evidence="1">Belongs to the histone deacetylase family.</text>
</comment>
<dbReference type="InterPro" id="IPR023696">
    <property type="entry name" value="Ureohydrolase_dom_sf"/>
</dbReference>
<dbReference type="SUPFAM" id="SSF52768">
    <property type="entry name" value="Arginase/deacetylase"/>
    <property type="match status" value="1"/>
</dbReference>